<accession>A0A9W9FJS9</accession>
<dbReference type="RefSeq" id="XP_056512271.1">
    <property type="nucleotide sequence ID" value="XM_056654244.1"/>
</dbReference>
<keyword evidence="3" id="KW-1185">Reference proteome</keyword>
<feature type="region of interest" description="Disordered" evidence="1">
    <location>
        <begin position="1"/>
        <end position="128"/>
    </location>
</feature>
<dbReference type="AlphaFoldDB" id="A0A9W9FJS9"/>
<gene>
    <name evidence="2" type="ORF">NUU61_003662</name>
</gene>
<evidence type="ECO:0000313" key="3">
    <source>
        <dbReference type="Proteomes" id="UP001141434"/>
    </source>
</evidence>
<dbReference type="EMBL" id="JAPMSZ010000005">
    <property type="protein sequence ID" value="KAJ5101440.1"/>
    <property type="molecule type" value="Genomic_DNA"/>
</dbReference>
<reference evidence="2" key="2">
    <citation type="journal article" date="2023" name="IMA Fungus">
        <title>Comparative genomic study of the Penicillium genus elucidates a diverse pangenome and 15 lateral gene transfer events.</title>
        <authorList>
            <person name="Petersen C."/>
            <person name="Sorensen T."/>
            <person name="Nielsen M.R."/>
            <person name="Sondergaard T.E."/>
            <person name="Sorensen J.L."/>
            <person name="Fitzpatrick D.A."/>
            <person name="Frisvad J.C."/>
            <person name="Nielsen K.L."/>
        </authorList>
    </citation>
    <scope>NUCLEOTIDE SEQUENCE</scope>
    <source>
        <strain evidence="2">IBT 34128</strain>
    </source>
</reference>
<sequence length="128" mass="14202">MGWGLDYSAIAPGPPGTSMIGERTIEGAARRGIERQRRQWEERQALEKEQGLEKPNDARSEVALTPEQQSQSGSKLATGDDDQSPALTSDAETNSDTQDKKQAKRLNSGSRSGGMRGNWERFQQRLKR</sequence>
<evidence type="ECO:0000256" key="1">
    <source>
        <dbReference type="SAM" id="MobiDB-lite"/>
    </source>
</evidence>
<organism evidence="2 3">
    <name type="scientific">Penicillium alfredii</name>
    <dbReference type="NCBI Taxonomy" id="1506179"/>
    <lineage>
        <taxon>Eukaryota</taxon>
        <taxon>Fungi</taxon>
        <taxon>Dikarya</taxon>
        <taxon>Ascomycota</taxon>
        <taxon>Pezizomycotina</taxon>
        <taxon>Eurotiomycetes</taxon>
        <taxon>Eurotiomycetidae</taxon>
        <taxon>Eurotiales</taxon>
        <taxon>Aspergillaceae</taxon>
        <taxon>Penicillium</taxon>
    </lineage>
</organism>
<feature type="compositionally biased region" description="Basic and acidic residues" evidence="1">
    <location>
        <begin position="118"/>
        <end position="128"/>
    </location>
</feature>
<feature type="compositionally biased region" description="Basic and acidic residues" evidence="1">
    <location>
        <begin position="23"/>
        <end position="60"/>
    </location>
</feature>
<feature type="compositionally biased region" description="Polar residues" evidence="1">
    <location>
        <begin position="85"/>
        <end position="96"/>
    </location>
</feature>
<evidence type="ECO:0000313" key="2">
    <source>
        <dbReference type="EMBL" id="KAJ5101440.1"/>
    </source>
</evidence>
<feature type="compositionally biased region" description="Polar residues" evidence="1">
    <location>
        <begin position="66"/>
        <end position="75"/>
    </location>
</feature>
<comment type="caution">
    <text evidence="2">The sequence shown here is derived from an EMBL/GenBank/DDBJ whole genome shotgun (WGS) entry which is preliminary data.</text>
</comment>
<dbReference type="GeneID" id="81393412"/>
<proteinExistence type="predicted"/>
<name>A0A9W9FJS9_9EURO</name>
<dbReference type="Proteomes" id="UP001141434">
    <property type="component" value="Unassembled WGS sequence"/>
</dbReference>
<reference evidence="2" key="1">
    <citation type="submission" date="2022-11" db="EMBL/GenBank/DDBJ databases">
        <authorList>
            <person name="Petersen C."/>
        </authorList>
    </citation>
    <scope>NUCLEOTIDE SEQUENCE</scope>
    <source>
        <strain evidence="2">IBT 34128</strain>
    </source>
</reference>
<protein>
    <submittedName>
        <fullName evidence="2">Uncharacterized protein</fullName>
    </submittedName>
</protein>